<dbReference type="EMBL" id="MG264610">
    <property type="protein sequence ID" value="AUG32615.1"/>
    <property type="molecule type" value="Genomic_DNA"/>
</dbReference>
<name>A0A2H4ZQ00_9EUKA</name>
<dbReference type="NCBIfam" id="TIGR00536">
    <property type="entry name" value="hemK_fam"/>
    <property type="match status" value="1"/>
</dbReference>
<evidence type="ECO:0000256" key="3">
    <source>
        <dbReference type="ARBA" id="ARBA00022691"/>
    </source>
</evidence>
<reference evidence="5" key="1">
    <citation type="submission" date="2017-10" db="EMBL/GenBank/DDBJ databases">
        <title>Paulinella longichromatophora chromatophore genome.</title>
        <authorList>
            <person name="Lhee D."/>
            <person name="Yoon H.S."/>
        </authorList>
    </citation>
    <scope>NUCLEOTIDE SEQUENCE</scope>
</reference>
<feature type="domain" description="Methyltransferase small" evidence="4">
    <location>
        <begin position="136"/>
        <end position="219"/>
    </location>
</feature>
<dbReference type="PANTHER" id="PTHR47441">
    <property type="match status" value="1"/>
</dbReference>
<proteinExistence type="predicted"/>
<evidence type="ECO:0000313" key="5">
    <source>
        <dbReference type="EMBL" id="AUG32615.1"/>
    </source>
</evidence>
<keyword evidence="1 5" id="KW-0489">Methyltransferase</keyword>
<keyword evidence="5" id="KW-0934">Plastid</keyword>
<keyword evidence="3" id="KW-0949">S-adenosyl-L-methionine</keyword>
<dbReference type="GO" id="GO:0008757">
    <property type="term" value="F:S-adenosylmethionine-dependent methyltransferase activity"/>
    <property type="evidence" value="ECO:0007669"/>
    <property type="project" value="UniProtKB-ARBA"/>
</dbReference>
<organism evidence="5">
    <name type="scientific">Paulinella longichromatophora</name>
    <dbReference type="NCBI Taxonomy" id="1708747"/>
    <lineage>
        <taxon>Eukaryota</taxon>
        <taxon>Sar</taxon>
        <taxon>Rhizaria</taxon>
        <taxon>Cercozoa</taxon>
        <taxon>Imbricatea</taxon>
        <taxon>Silicofilosea</taxon>
        <taxon>Euglyphida</taxon>
        <taxon>Paulinellidae</taxon>
        <taxon>Paulinella</taxon>
    </lineage>
</organism>
<dbReference type="CDD" id="cd02440">
    <property type="entry name" value="AdoMet_MTases"/>
    <property type="match status" value="1"/>
</dbReference>
<dbReference type="PANTHER" id="PTHR47441:SF3">
    <property type="entry name" value="RELEASE FACTOR GLUTAMINE METHYLTRANSFERASE"/>
    <property type="match status" value="1"/>
</dbReference>
<evidence type="ECO:0000259" key="4">
    <source>
        <dbReference type="Pfam" id="PF05175"/>
    </source>
</evidence>
<dbReference type="AlphaFoldDB" id="A0A2H4ZQ00"/>
<dbReference type="GO" id="GO:0003676">
    <property type="term" value="F:nucleic acid binding"/>
    <property type="evidence" value="ECO:0007669"/>
    <property type="project" value="InterPro"/>
</dbReference>
<dbReference type="PROSITE" id="PS00092">
    <property type="entry name" value="N6_MTASE"/>
    <property type="match status" value="1"/>
</dbReference>
<dbReference type="InterPro" id="IPR004556">
    <property type="entry name" value="HemK-like"/>
</dbReference>
<dbReference type="InterPro" id="IPR029063">
    <property type="entry name" value="SAM-dependent_MTases_sf"/>
</dbReference>
<protein>
    <submittedName>
        <fullName evidence="5">Modification methylase, HemK family protein</fullName>
    </submittedName>
</protein>
<geneLocation type="plastid" evidence="5"/>
<evidence type="ECO:0000256" key="2">
    <source>
        <dbReference type="ARBA" id="ARBA00022679"/>
    </source>
</evidence>
<dbReference type="GO" id="GO:0008276">
    <property type="term" value="F:protein methyltransferase activity"/>
    <property type="evidence" value="ECO:0007669"/>
    <property type="project" value="InterPro"/>
</dbReference>
<evidence type="ECO:0000256" key="1">
    <source>
        <dbReference type="ARBA" id="ARBA00022603"/>
    </source>
</evidence>
<dbReference type="NCBIfam" id="TIGR03534">
    <property type="entry name" value="RF_mod_PrmC"/>
    <property type="match status" value="1"/>
</dbReference>
<dbReference type="Gene3D" id="3.40.50.150">
    <property type="entry name" value="Vaccinia Virus protein VP39"/>
    <property type="match status" value="1"/>
</dbReference>
<accession>A0A2H4ZQ00</accession>
<dbReference type="InterPro" id="IPR007848">
    <property type="entry name" value="Small_mtfrase_dom"/>
</dbReference>
<dbReference type="Pfam" id="PF05175">
    <property type="entry name" value="MTS"/>
    <property type="match status" value="1"/>
</dbReference>
<dbReference type="GO" id="GO:0032259">
    <property type="term" value="P:methylation"/>
    <property type="evidence" value="ECO:0007669"/>
    <property type="project" value="UniProtKB-KW"/>
</dbReference>
<gene>
    <name evidence="5" type="ORF">PLO_631</name>
</gene>
<dbReference type="SUPFAM" id="SSF53335">
    <property type="entry name" value="S-adenosyl-L-methionine-dependent methyltransferases"/>
    <property type="match status" value="1"/>
</dbReference>
<dbReference type="InterPro" id="IPR002052">
    <property type="entry name" value="DNA_methylase_N6_adenine_CS"/>
</dbReference>
<dbReference type="InterPro" id="IPR019874">
    <property type="entry name" value="RF_methyltr_PrmC"/>
</dbReference>
<dbReference type="InterPro" id="IPR052663">
    <property type="entry name" value="RF_glutamine_MTase_cyano"/>
</dbReference>
<sequence>MFNDIESKNPFFSSDYFKSYAPINILRSWRRARLYEGGKAADLDWLLWIVLGFSLQKVAFNRKKIFKLPKSLTNLTKIWQWHCSEQVPLQYLIGICPWRDLYLTVDSGVLIPRQETELLVNFALQCLAMCKNGNLHNSNLHRWADLGTGSGAIAVTLAKALPTWLGHAIDCSYEALTQTQNNLNQLVKNTNVIVSHGYWCEPLISLSGQIDLIVANPPYIPSELIKTLEGNIINHEPLLALDGGSDGLSAIRIIVHLASEILTPGGWILIEHHYDQSVDVIKLMKAADLIHICRASDIEGNQRFAIARKSFFK</sequence>
<keyword evidence="2" id="KW-0808">Transferase</keyword>